<feature type="compositionally biased region" description="Polar residues" evidence="1">
    <location>
        <begin position="1225"/>
        <end position="1241"/>
    </location>
</feature>
<comment type="caution">
    <text evidence="2">The sequence shown here is derived from an EMBL/GenBank/DDBJ whole genome shotgun (WGS) entry which is preliminary data.</text>
</comment>
<feature type="compositionally biased region" description="Acidic residues" evidence="1">
    <location>
        <begin position="1198"/>
        <end position="1219"/>
    </location>
</feature>
<feature type="compositionally biased region" description="Acidic residues" evidence="1">
    <location>
        <begin position="29"/>
        <end position="88"/>
    </location>
</feature>
<keyword evidence="3" id="KW-1185">Reference proteome</keyword>
<feature type="compositionally biased region" description="Low complexity" evidence="1">
    <location>
        <begin position="1161"/>
        <end position="1172"/>
    </location>
</feature>
<feature type="compositionally biased region" description="Polar residues" evidence="1">
    <location>
        <begin position="1175"/>
        <end position="1189"/>
    </location>
</feature>
<dbReference type="GeneID" id="92048991"/>
<dbReference type="EMBL" id="JAQQWN010000008">
    <property type="protein sequence ID" value="KAK8071413.1"/>
    <property type="molecule type" value="Genomic_DNA"/>
</dbReference>
<feature type="region of interest" description="Disordered" evidence="1">
    <location>
        <begin position="514"/>
        <end position="586"/>
    </location>
</feature>
<feature type="compositionally biased region" description="Polar residues" evidence="1">
    <location>
        <begin position="469"/>
        <end position="493"/>
    </location>
</feature>
<feature type="compositionally biased region" description="Basic and acidic residues" evidence="1">
    <location>
        <begin position="238"/>
        <end position="255"/>
    </location>
</feature>
<sequence length="1311" mass="142435">MLLLTNGEENDNGAKRVKINTVPQVFGDASDDEEDDSDFEEDEMEDSGLDDEDDAQNDESESVSDGEPLDEAMDEQDSEEDHNEDAESEHEGSSPKEDESGHDEKGDHNSPDQAPVQLAAPKGVDLSALDGPGLLRVAFPSITVFCNTMLAKCGGNVDLAYKALRKVSEPVLPRDEFRKRSREQAAEKGTAADADGVSGKTSRKSRRALERPAPASESHDQAGLVDDEANSEGDEVDDFVKKFDHRGLPLEKKPNDSVPPSRDASTGPKAKSKPTTGGSDDSSSDSESESSNSGSDSDSDSGPEETSAKRSAKPATRGNRGTKSDSDSEDTSSDEDSSDSSDEESDLEHSDSESSDEDFAPGDGAQDSDSSSESESDSSSSDSEQEKPVPKSRDAERKSTVKGNQTDRDASKQPQKAVVSAAQESQSTSGAAQRPESLVPPGSGKQTTKQRNARRRLAARAQRMAAQAPGTNANPGASMQADSTSQPDLQKSTQDAEKELFEAKRKALLDALNSGGAVIGPDGELEANEVDDTTTISQKSNKRRRGDRSTPDPAVGEPGDKSVATPASQETDPEASAQKRRRVDLGAGRRMLFGALGLRNPKTKDDEKKLSAKLMENVRPLQNARLETSAAENADTMDTTTDPEVLEEDPDAWRDQIEYRAVECWYEGVELSEPPFPFEQRWDPQQRGNRSRKGKKSGGEAETAGQDQEEETSIAGTKRKHDESLQPVEESYYSYQGQAGSQDENLRLNYDDVEPELPMDKADHAQPDHSVAGTHYSDLDDLPSLPKDLAVLRQLQPGQAQVGMVITWKQFILSEAVNWQPQVMDLTGLITDIHGDEALEVILAKRDRHLERPEKQYDEHTGQRIYGRFEAPDDEDADEEDEDPDEEARRKLSFSVMDGYTTMMEPRVRQDPLTSPTAERRVDVSMDNPDDEVIGSGEATGNQDPADDGTTYPTFETTMDSGMEDARPSQDDHSLMTGPTNSSNGQPGQGHRFNNVPISDFSQITSSSQRTPGSQEPRPTSHQPAMDWAVPSSDDAEPVFPNGGHTTPTHEQSSVPTTHFNNTNGDILTGTPKSTYPKVVERPSSASSDHSGRQPDFDTTGEMPEPDSMKDATEGERGGLEISEQQESGEKVGSPPAPSAVRTSSPAACAFKAQHDDDSDASSSSLSTALRESSQKSSQWFGSQESRQQPHLPPDLSSENEEAMDESQELPEQQNEEDSNIIPDSFQTAPQSKANMETSSMVGGDMDRRKILASSQDPSTRARGRVGSDISPPPVLRKTKSTSPFVKQRDSPQCPDHRCSISYRPEHRLSR</sequence>
<feature type="compositionally biased region" description="Basic and acidic residues" evidence="1">
    <location>
        <begin position="964"/>
        <end position="974"/>
    </location>
</feature>
<evidence type="ECO:0000256" key="1">
    <source>
        <dbReference type="SAM" id="MobiDB-lite"/>
    </source>
</evidence>
<evidence type="ECO:0000313" key="3">
    <source>
        <dbReference type="Proteomes" id="UP001433268"/>
    </source>
</evidence>
<feature type="compositionally biased region" description="Polar residues" evidence="1">
    <location>
        <begin position="977"/>
        <end position="986"/>
    </location>
</feature>
<organism evidence="2 3">
    <name type="scientific">Apiospora hydei</name>
    <dbReference type="NCBI Taxonomy" id="1337664"/>
    <lineage>
        <taxon>Eukaryota</taxon>
        <taxon>Fungi</taxon>
        <taxon>Dikarya</taxon>
        <taxon>Ascomycota</taxon>
        <taxon>Pezizomycotina</taxon>
        <taxon>Sordariomycetes</taxon>
        <taxon>Xylariomycetidae</taxon>
        <taxon>Amphisphaeriales</taxon>
        <taxon>Apiosporaceae</taxon>
        <taxon>Apiospora</taxon>
    </lineage>
</organism>
<feature type="region of interest" description="Disordered" evidence="1">
    <location>
        <begin position="673"/>
        <end position="727"/>
    </location>
</feature>
<feature type="compositionally biased region" description="Basic and acidic residues" evidence="1">
    <location>
        <begin position="852"/>
        <end position="862"/>
    </location>
</feature>
<dbReference type="RefSeq" id="XP_066665221.1">
    <property type="nucleotide sequence ID" value="XM_066815931.1"/>
</dbReference>
<accession>A0ABR1VJI2</accession>
<feature type="compositionally biased region" description="Low complexity" evidence="1">
    <location>
        <begin position="459"/>
        <end position="468"/>
    </location>
</feature>
<gene>
    <name evidence="2" type="ORF">PG997_011616</name>
</gene>
<feature type="compositionally biased region" description="Basic and acidic residues" evidence="1">
    <location>
        <begin position="384"/>
        <end position="411"/>
    </location>
</feature>
<feature type="compositionally biased region" description="Acidic residues" evidence="1">
    <location>
        <begin position="523"/>
        <end position="532"/>
    </location>
</feature>
<dbReference type="Proteomes" id="UP001433268">
    <property type="component" value="Unassembled WGS sequence"/>
</dbReference>
<feature type="compositionally biased region" description="Basic and acidic residues" evidence="1">
    <location>
        <begin position="89"/>
        <end position="110"/>
    </location>
</feature>
<feature type="compositionally biased region" description="Basic and acidic residues" evidence="1">
    <location>
        <begin position="168"/>
        <end position="186"/>
    </location>
</feature>
<feature type="compositionally biased region" description="Acidic residues" evidence="1">
    <location>
        <begin position="225"/>
        <end position="237"/>
    </location>
</feature>
<feature type="region of interest" description="Disordered" evidence="1">
    <location>
        <begin position="852"/>
        <end position="1311"/>
    </location>
</feature>
<evidence type="ECO:0000313" key="2">
    <source>
        <dbReference type="EMBL" id="KAK8071413.1"/>
    </source>
</evidence>
<reference evidence="2 3" key="1">
    <citation type="submission" date="2023-01" db="EMBL/GenBank/DDBJ databases">
        <title>Analysis of 21 Apiospora genomes using comparative genomics revels a genus with tremendous synthesis potential of carbohydrate active enzymes and secondary metabolites.</title>
        <authorList>
            <person name="Sorensen T."/>
        </authorList>
    </citation>
    <scope>NUCLEOTIDE SEQUENCE [LARGE SCALE GENOMIC DNA]</scope>
    <source>
        <strain evidence="2 3">CBS 114990</strain>
    </source>
</reference>
<feature type="region of interest" description="Disordered" evidence="1">
    <location>
        <begin position="168"/>
        <end position="498"/>
    </location>
</feature>
<feature type="compositionally biased region" description="Basic and acidic residues" evidence="1">
    <location>
        <begin position="1287"/>
        <end position="1311"/>
    </location>
</feature>
<proteinExistence type="predicted"/>
<feature type="compositionally biased region" description="Basic and acidic residues" evidence="1">
    <location>
        <begin position="1107"/>
        <end position="1119"/>
    </location>
</feature>
<feature type="compositionally biased region" description="Polar residues" evidence="1">
    <location>
        <begin position="1044"/>
        <end position="1074"/>
    </location>
</feature>
<feature type="compositionally biased region" description="Polar residues" evidence="1">
    <location>
        <begin position="996"/>
        <end position="1023"/>
    </location>
</feature>
<feature type="region of interest" description="Disordered" evidence="1">
    <location>
        <begin position="616"/>
        <end position="651"/>
    </location>
</feature>
<feature type="region of interest" description="Disordered" evidence="1">
    <location>
        <begin position="1"/>
        <end position="129"/>
    </location>
</feature>
<feature type="compositionally biased region" description="Polar residues" evidence="1">
    <location>
        <begin position="422"/>
        <end position="431"/>
    </location>
</feature>
<feature type="compositionally biased region" description="Acidic residues" evidence="1">
    <location>
        <begin position="872"/>
        <end position="886"/>
    </location>
</feature>
<feature type="compositionally biased region" description="Polar residues" evidence="1">
    <location>
        <begin position="951"/>
        <end position="960"/>
    </location>
</feature>
<name>A0ABR1VJI2_9PEZI</name>
<feature type="compositionally biased region" description="Acidic residues" evidence="1">
    <location>
        <begin position="327"/>
        <end position="346"/>
    </location>
</feature>
<protein>
    <submittedName>
        <fullName evidence="2">Uncharacterized protein</fullName>
    </submittedName>
</protein>